<reference evidence="2" key="1">
    <citation type="journal article" date="2019" name="bioRxiv">
        <title>The Genome of the Zebra Mussel, Dreissena polymorpha: A Resource for Invasive Species Research.</title>
        <authorList>
            <person name="McCartney M.A."/>
            <person name="Auch B."/>
            <person name="Kono T."/>
            <person name="Mallez S."/>
            <person name="Zhang Y."/>
            <person name="Obille A."/>
            <person name="Becker A."/>
            <person name="Abrahante J.E."/>
            <person name="Garbe J."/>
            <person name="Badalamenti J.P."/>
            <person name="Herman A."/>
            <person name="Mangelson H."/>
            <person name="Liachko I."/>
            <person name="Sullivan S."/>
            <person name="Sone E.D."/>
            <person name="Koren S."/>
            <person name="Silverstein K.A.T."/>
            <person name="Beckman K.B."/>
            <person name="Gohl D.M."/>
        </authorList>
    </citation>
    <scope>NUCLEOTIDE SEQUENCE</scope>
    <source>
        <strain evidence="2">Duluth1</strain>
        <tissue evidence="2">Whole animal</tissue>
    </source>
</reference>
<sequence>VDLFWEWSTVKDVVRAGYPLQISEYFHGLHKSPEGSLRWKDGYIYFFKKDKVFKVHPNDYSVLNTYPKPMPPEWMLDIC</sequence>
<dbReference type="Pfam" id="PF00045">
    <property type="entry name" value="Hemopexin"/>
    <property type="match status" value="1"/>
</dbReference>
<dbReference type="InterPro" id="IPR036375">
    <property type="entry name" value="Hemopexin-like_dom_sf"/>
</dbReference>
<organism evidence="2 3">
    <name type="scientific">Dreissena polymorpha</name>
    <name type="common">Zebra mussel</name>
    <name type="synonym">Mytilus polymorpha</name>
    <dbReference type="NCBI Taxonomy" id="45954"/>
    <lineage>
        <taxon>Eukaryota</taxon>
        <taxon>Metazoa</taxon>
        <taxon>Spiralia</taxon>
        <taxon>Lophotrochozoa</taxon>
        <taxon>Mollusca</taxon>
        <taxon>Bivalvia</taxon>
        <taxon>Autobranchia</taxon>
        <taxon>Heteroconchia</taxon>
        <taxon>Euheterodonta</taxon>
        <taxon>Imparidentia</taxon>
        <taxon>Neoheterodontei</taxon>
        <taxon>Myida</taxon>
        <taxon>Dreissenoidea</taxon>
        <taxon>Dreissenidae</taxon>
        <taxon>Dreissena</taxon>
    </lineage>
</organism>
<accession>A0A9D4BCJ3</accession>
<feature type="non-terminal residue" evidence="2">
    <location>
        <position position="79"/>
    </location>
</feature>
<comment type="caution">
    <text evidence="2">The sequence shown here is derived from an EMBL/GenBank/DDBJ whole genome shotgun (WGS) entry which is preliminary data.</text>
</comment>
<reference evidence="2" key="2">
    <citation type="submission" date="2020-11" db="EMBL/GenBank/DDBJ databases">
        <authorList>
            <person name="McCartney M.A."/>
            <person name="Auch B."/>
            <person name="Kono T."/>
            <person name="Mallez S."/>
            <person name="Becker A."/>
            <person name="Gohl D.M."/>
            <person name="Silverstein K.A.T."/>
            <person name="Koren S."/>
            <person name="Bechman K.B."/>
            <person name="Herman A."/>
            <person name="Abrahante J.E."/>
            <person name="Garbe J."/>
        </authorList>
    </citation>
    <scope>NUCLEOTIDE SEQUENCE</scope>
    <source>
        <strain evidence="2">Duluth1</strain>
        <tissue evidence="2">Whole animal</tissue>
    </source>
</reference>
<proteinExistence type="predicted"/>
<feature type="repeat" description="Hemopexin" evidence="1">
    <location>
        <begin position="30"/>
        <end position="77"/>
    </location>
</feature>
<protein>
    <submittedName>
        <fullName evidence="2">Uncharacterized protein</fullName>
    </submittedName>
</protein>
<keyword evidence="3" id="KW-1185">Reference proteome</keyword>
<gene>
    <name evidence="2" type="ORF">DPMN_190730</name>
</gene>
<dbReference type="PROSITE" id="PS51642">
    <property type="entry name" value="HEMOPEXIN_2"/>
    <property type="match status" value="1"/>
</dbReference>
<dbReference type="AlphaFoldDB" id="A0A9D4BCJ3"/>
<dbReference type="Proteomes" id="UP000828390">
    <property type="component" value="Unassembled WGS sequence"/>
</dbReference>
<dbReference type="EMBL" id="JAIWYP010000076">
    <property type="protein sequence ID" value="KAH3690146.1"/>
    <property type="molecule type" value="Genomic_DNA"/>
</dbReference>
<dbReference type="InterPro" id="IPR018487">
    <property type="entry name" value="Hemopexin-like_repeat"/>
</dbReference>
<evidence type="ECO:0000313" key="3">
    <source>
        <dbReference type="Proteomes" id="UP000828390"/>
    </source>
</evidence>
<evidence type="ECO:0000256" key="1">
    <source>
        <dbReference type="PROSITE-ProRule" id="PRU01011"/>
    </source>
</evidence>
<name>A0A9D4BCJ3_DREPO</name>
<dbReference type="SUPFAM" id="SSF50923">
    <property type="entry name" value="Hemopexin-like domain"/>
    <property type="match status" value="1"/>
</dbReference>
<dbReference type="Gene3D" id="2.110.10.10">
    <property type="entry name" value="Hemopexin-like domain"/>
    <property type="match status" value="1"/>
</dbReference>
<evidence type="ECO:0000313" key="2">
    <source>
        <dbReference type="EMBL" id="KAH3690146.1"/>
    </source>
</evidence>